<dbReference type="EMBL" id="CACVAU010000010">
    <property type="protein sequence ID" value="CAA6803297.1"/>
    <property type="molecule type" value="Genomic_DNA"/>
</dbReference>
<name>A0A6S6SD73_9BACT</name>
<feature type="transmembrane region" description="Helical" evidence="1">
    <location>
        <begin position="95"/>
        <end position="116"/>
    </location>
</feature>
<dbReference type="AlphaFoldDB" id="A0A6S6SD73"/>
<organism evidence="2">
    <name type="scientific">uncultured Sulfurovum sp</name>
    <dbReference type="NCBI Taxonomy" id="269237"/>
    <lineage>
        <taxon>Bacteria</taxon>
        <taxon>Pseudomonadati</taxon>
        <taxon>Campylobacterota</taxon>
        <taxon>Epsilonproteobacteria</taxon>
        <taxon>Campylobacterales</taxon>
        <taxon>Sulfurovaceae</taxon>
        <taxon>Sulfurovum</taxon>
        <taxon>environmental samples</taxon>
    </lineage>
</organism>
<sequence length="127" mass="14991">MPQIHDPYLDTARRSLNDEKIKIRKQKIEKTQKKPKNFLSKNIILSDYITLPENLEKIILLTFFIFIPYIFGLLVIIIMMGYQKFLEYTTLNFDLFMLVWTIGYEAIAISLLLLIIKNAIVFKKSTD</sequence>
<evidence type="ECO:0000313" key="2">
    <source>
        <dbReference type="EMBL" id="CAA6803297.1"/>
    </source>
</evidence>
<feature type="transmembrane region" description="Helical" evidence="1">
    <location>
        <begin position="58"/>
        <end position="83"/>
    </location>
</feature>
<protein>
    <submittedName>
        <fullName evidence="2">Uncharacterized protein</fullName>
    </submittedName>
</protein>
<keyword evidence="1" id="KW-0812">Transmembrane</keyword>
<gene>
    <name evidence="2" type="ORF">HELGO_WM30362</name>
</gene>
<accession>A0A6S6SD73</accession>
<keyword evidence="1" id="KW-0472">Membrane</keyword>
<evidence type="ECO:0000256" key="1">
    <source>
        <dbReference type="SAM" id="Phobius"/>
    </source>
</evidence>
<keyword evidence="1" id="KW-1133">Transmembrane helix</keyword>
<proteinExistence type="predicted"/>
<reference evidence="2" key="1">
    <citation type="submission" date="2020-01" db="EMBL/GenBank/DDBJ databases">
        <authorList>
            <person name="Meier V. D."/>
            <person name="Meier V D."/>
        </authorList>
    </citation>
    <scope>NUCLEOTIDE SEQUENCE</scope>
    <source>
        <strain evidence="2">HLG_WM_MAG_05</strain>
    </source>
</reference>